<dbReference type="PANTHER" id="PTHR46796:SF6">
    <property type="entry name" value="ARAC SUBFAMILY"/>
    <property type="match status" value="1"/>
</dbReference>
<sequence length="322" mass="36338">MYFSTDQCDAVDKNKVWSRTISETYFPLSVACRDAVRFRGSLKSWGLGVMGLSEMECDSVMYRRNKSHFKEEKDNSLLITIPHAAEVHFHQASRQTSCGPGGFLVEQGDMPYEFSHSQRNKLWVLKVPTASVQARLGPTERLSALTFDARSGIGSYFVGAVRNTIESIDAINDAAREMAGQHLLDLLCLSMRSDDRILDSSVSTIRAAHLQRAEQFIRDNLANPNLGPLMVAESCGISLRYLQGLFAENDCSVAGYIRDKRLTRCHETLEMVHDTSTMAQIAHKWGFYDHAQFCKHYRNRFGCTPSETRKKRRLAAARRAAE</sequence>
<dbReference type="InterPro" id="IPR018060">
    <property type="entry name" value="HTH_AraC"/>
</dbReference>
<dbReference type="Pfam" id="PF12833">
    <property type="entry name" value="HTH_18"/>
    <property type="match status" value="1"/>
</dbReference>
<feature type="domain" description="HTH araC/xylS-type" evidence="4">
    <location>
        <begin position="211"/>
        <end position="311"/>
    </location>
</feature>
<keyword evidence="3" id="KW-0804">Transcription</keyword>
<dbReference type="PANTHER" id="PTHR46796">
    <property type="entry name" value="HTH-TYPE TRANSCRIPTIONAL ACTIVATOR RHAS-RELATED"/>
    <property type="match status" value="1"/>
</dbReference>
<dbReference type="Proteomes" id="UP001597151">
    <property type="component" value="Unassembled WGS sequence"/>
</dbReference>
<name>A0ABW3TGE8_9RHOB</name>
<accession>A0ABW3TGE8</accession>
<dbReference type="Pfam" id="PF14525">
    <property type="entry name" value="AraC_binding_2"/>
    <property type="match status" value="1"/>
</dbReference>
<proteinExistence type="predicted"/>
<dbReference type="InterPro" id="IPR035418">
    <property type="entry name" value="AraC-bd_2"/>
</dbReference>
<protein>
    <submittedName>
        <fullName evidence="5">Helix-turn-helix domain-containing protein</fullName>
    </submittedName>
</protein>
<evidence type="ECO:0000313" key="6">
    <source>
        <dbReference type="Proteomes" id="UP001597151"/>
    </source>
</evidence>
<dbReference type="EMBL" id="JBHTKR010000006">
    <property type="protein sequence ID" value="MFD1196260.1"/>
    <property type="molecule type" value="Genomic_DNA"/>
</dbReference>
<evidence type="ECO:0000256" key="1">
    <source>
        <dbReference type="ARBA" id="ARBA00023015"/>
    </source>
</evidence>
<dbReference type="InterPro" id="IPR050204">
    <property type="entry name" value="AraC_XylS_family_regulators"/>
</dbReference>
<dbReference type="SUPFAM" id="SSF46689">
    <property type="entry name" value="Homeodomain-like"/>
    <property type="match status" value="1"/>
</dbReference>
<dbReference type="SMART" id="SM00342">
    <property type="entry name" value="HTH_ARAC"/>
    <property type="match status" value="1"/>
</dbReference>
<dbReference type="RefSeq" id="WP_380794037.1">
    <property type="nucleotide sequence ID" value="NZ_JBHTKR010000006.1"/>
</dbReference>
<dbReference type="InterPro" id="IPR009057">
    <property type="entry name" value="Homeodomain-like_sf"/>
</dbReference>
<evidence type="ECO:0000259" key="4">
    <source>
        <dbReference type="PROSITE" id="PS01124"/>
    </source>
</evidence>
<keyword evidence="1" id="KW-0805">Transcription regulation</keyword>
<evidence type="ECO:0000256" key="3">
    <source>
        <dbReference type="ARBA" id="ARBA00023163"/>
    </source>
</evidence>
<evidence type="ECO:0000313" key="5">
    <source>
        <dbReference type="EMBL" id="MFD1196260.1"/>
    </source>
</evidence>
<keyword evidence="2" id="KW-0238">DNA-binding</keyword>
<dbReference type="Gene3D" id="1.10.10.60">
    <property type="entry name" value="Homeodomain-like"/>
    <property type="match status" value="1"/>
</dbReference>
<reference evidence="6" key="1">
    <citation type="journal article" date="2019" name="Int. J. Syst. Evol. Microbiol.">
        <title>The Global Catalogue of Microorganisms (GCM) 10K type strain sequencing project: providing services to taxonomists for standard genome sequencing and annotation.</title>
        <authorList>
            <consortium name="The Broad Institute Genomics Platform"/>
            <consortium name="The Broad Institute Genome Sequencing Center for Infectious Disease"/>
            <person name="Wu L."/>
            <person name="Ma J."/>
        </authorList>
    </citation>
    <scope>NUCLEOTIDE SEQUENCE [LARGE SCALE GENOMIC DNA]</scope>
    <source>
        <strain evidence="6">CCUG 55328</strain>
    </source>
</reference>
<evidence type="ECO:0000256" key="2">
    <source>
        <dbReference type="ARBA" id="ARBA00023125"/>
    </source>
</evidence>
<keyword evidence="6" id="KW-1185">Reference proteome</keyword>
<organism evidence="5 6">
    <name type="scientific">Seohaeicola saemankumensis</name>
    <dbReference type="NCBI Taxonomy" id="481181"/>
    <lineage>
        <taxon>Bacteria</taxon>
        <taxon>Pseudomonadati</taxon>
        <taxon>Pseudomonadota</taxon>
        <taxon>Alphaproteobacteria</taxon>
        <taxon>Rhodobacterales</taxon>
        <taxon>Roseobacteraceae</taxon>
        <taxon>Seohaeicola</taxon>
    </lineage>
</organism>
<dbReference type="PROSITE" id="PS01124">
    <property type="entry name" value="HTH_ARAC_FAMILY_2"/>
    <property type="match status" value="1"/>
</dbReference>
<gene>
    <name evidence="5" type="ORF">ACFQ3C_16440</name>
</gene>
<comment type="caution">
    <text evidence="5">The sequence shown here is derived from an EMBL/GenBank/DDBJ whole genome shotgun (WGS) entry which is preliminary data.</text>
</comment>